<keyword evidence="1" id="KW-0472">Membrane</keyword>
<gene>
    <name evidence="2" type="ORF">HK100_002814</name>
</gene>
<evidence type="ECO:0000313" key="3">
    <source>
        <dbReference type="Proteomes" id="UP001211907"/>
    </source>
</evidence>
<organism evidence="2 3">
    <name type="scientific">Physocladia obscura</name>
    <dbReference type="NCBI Taxonomy" id="109957"/>
    <lineage>
        <taxon>Eukaryota</taxon>
        <taxon>Fungi</taxon>
        <taxon>Fungi incertae sedis</taxon>
        <taxon>Chytridiomycota</taxon>
        <taxon>Chytridiomycota incertae sedis</taxon>
        <taxon>Chytridiomycetes</taxon>
        <taxon>Chytridiales</taxon>
        <taxon>Chytriomycetaceae</taxon>
        <taxon>Physocladia</taxon>
    </lineage>
</organism>
<name>A0AAD5T7Z6_9FUNG</name>
<dbReference type="EMBL" id="JADGJH010000167">
    <property type="protein sequence ID" value="KAJ3135371.1"/>
    <property type="molecule type" value="Genomic_DNA"/>
</dbReference>
<evidence type="ECO:0000313" key="2">
    <source>
        <dbReference type="EMBL" id="KAJ3135371.1"/>
    </source>
</evidence>
<keyword evidence="1" id="KW-0812">Transmembrane</keyword>
<feature type="transmembrane region" description="Helical" evidence="1">
    <location>
        <begin position="20"/>
        <end position="38"/>
    </location>
</feature>
<dbReference type="AlphaFoldDB" id="A0AAD5T7Z6"/>
<proteinExistence type="predicted"/>
<sequence>MQKYIPVLLIFKLVKDNLEMQIALFYAGILTFLSAWLQHQQPTTLETRLLKCTRAKMDVASVDELNTLVSSGMATLSYPGILVNCPVVHPNSTLEVASDGETVFGYYKDMLVKYFDFGVNGANTGNNYLEPVWVIKDISGTQSDKHVFSGVNTDPGYTAFWYVDFVAATAGYVANT</sequence>
<keyword evidence="3" id="KW-1185">Reference proteome</keyword>
<keyword evidence="1" id="KW-1133">Transmembrane helix</keyword>
<comment type="caution">
    <text evidence="2">The sequence shown here is derived from an EMBL/GenBank/DDBJ whole genome shotgun (WGS) entry which is preliminary data.</text>
</comment>
<accession>A0AAD5T7Z6</accession>
<evidence type="ECO:0000256" key="1">
    <source>
        <dbReference type="SAM" id="Phobius"/>
    </source>
</evidence>
<dbReference type="Proteomes" id="UP001211907">
    <property type="component" value="Unassembled WGS sequence"/>
</dbReference>
<protein>
    <submittedName>
        <fullName evidence="2">Uncharacterized protein</fullName>
    </submittedName>
</protein>
<reference evidence="2" key="1">
    <citation type="submission" date="2020-05" db="EMBL/GenBank/DDBJ databases">
        <title>Phylogenomic resolution of chytrid fungi.</title>
        <authorList>
            <person name="Stajich J.E."/>
            <person name="Amses K."/>
            <person name="Simmons R."/>
            <person name="Seto K."/>
            <person name="Myers J."/>
            <person name="Bonds A."/>
            <person name="Quandt C.A."/>
            <person name="Barry K."/>
            <person name="Liu P."/>
            <person name="Grigoriev I."/>
            <person name="Longcore J.E."/>
            <person name="James T.Y."/>
        </authorList>
    </citation>
    <scope>NUCLEOTIDE SEQUENCE</scope>
    <source>
        <strain evidence="2">JEL0513</strain>
    </source>
</reference>